<keyword evidence="1" id="KW-0378">Hydrolase</keyword>
<sequence length="251" mass="27826">MNSFQLVVFDMAGTTVQDQHEVERCFAQAASQTDLIVSDERILAMQGLSKRFVFETLWSEQLGTTTPDELKAKVDHSYQLFTEILENHYRTQPIRPTEGCLETFEFLRNNGIKIALTTGFYRKVTDIILEKLGWLEGLDENYIGNDQTVIQASIASDEVEQGRPHPFMIQKAMQLLNISDPKRVVNIGDTPSDLLSGQAAGVGLNLGVVNGTHSPSQLEPHPHDYLLASLAQLPATLSMSSAQALTNQPNL</sequence>
<dbReference type="Gene3D" id="3.40.50.1000">
    <property type="entry name" value="HAD superfamily/HAD-like"/>
    <property type="match status" value="1"/>
</dbReference>
<reference evidence="1 2" key="1">
    <citation type="submission" date="2018-06" db="EMBL/GenBank/DDBJ databases">
        <title>Genomic Encyclopedia of Archaeal and Bacterial Type Strains, Phase II (KMG-II): from individual species to whole genera.</title>
        <authorList>
            <person name="Goeker M."/>
        </authorList>
    </citation>
    <scope>NUCLEOTIDE SEQUENCE [LARGE SCALE GENOMIC DNA]</scope>
    <source>
        <strain evidence="1 2">DSM 21851</strain>
    </source>
</reference>
<dbReference type="SFLD" id="SFLDG01129">
    <property type="entry name" value="C1.5:_HAD__Beta-PGM__Phosphata"/>
    <property type="match status" value="1"/>
</dbReference>
<protein>
    <submittedName>
        <fullName evidence="1">Phosphonatase-like hydrolase</fullName>
    </submittedName>
</protein>
<dbReference type="SFLD" id="SFLDS00003">
    <property type="entry name" value="Haloacid_Dehalogenase"/>
    <property type="match status" value="1"/>
</dbReference>
<name>A0A327WW75_LARAB</name>
<accession>A0A327WW75</accession>
<dbReference type="GO" id="GO:0006281">
    <property type="term" value="P:DNA repair"/>
    <property type="evidence" value="ECO:0007669"/>
    <property type="project" value="TreeGrafter"/>
</dbReference>
<dbReference type="PANTHER" id="PTHR43434">
    <property type="entry name" value="PHOSPHOGLYCOLATE PHOSPHATASE"/>
    <property type="match status" value="1"/>
</dbReference>
<keyword evidence="2" id="KW-1185">Reference proteome</keyword>
<comment type="caution">
    <text evidence="1">The sequence shown here is derived from an EMBL/GenBank/DDBJ whole genome shotgun (WGS) entry which is preliminary data.</text>
</comment>
<dbReference type="Gene3D" id="1.10.150.240">
    <property type="entry name" value="Putative phosphatase, domain 2"/>
    <property type="match status" value="1"/>
</dbReference>
<evidence type="ECO:0000313" key="1">
    <source>
        <dbReference type="EMBL" id="RAJ97562.1"/>
    </source>
</evidence>
<proteinExistence type="predicted"/>
<dbReference type="InterPro" id="IPR023214">
    <property type="entry name" value="HAD_sf"/>
</dbReference>
<dbReference type="RefSeq" id="WP_111628542.1">
    <property type="nucleotide sequence ID" value="NZ_QLMC01000003.1"/>
</dbReference>
<dbReference type="Pfam" id="PF00702">
    <property type="entry name" value="Hydrolase"/>
    <property type="match status" value="1"/>
</dbReference>
<dbReference type="AlphaFoldDB" id="A0A327WW75"/>
<dbReference type="SUPFAM" id="SSF56784">
    <property type="entry name" value="HAD-like"/>
    <property type="match status" value="1"/>
</dbReference>
<dbReference type="InterPro" id="IPR036412">
    <property type="entry name" value="HAD-like_sf"/>
</dbReference>
<dbReference type="PANTHER" id="PTHR43434:SF19">
    <property type="entry name" value="PHOSPHONOACETALDEHYDE HYDROLASE"/>
    <property type="match status" value="1"/>
</dbReference>
<dbReference type="InterPro" id="IPR023198">
    <property type="entry name" value="PGP-like_dom2"/>
</dbReference>
<dbReference type="GO" id="GO:0005829">
    <property type="term" value="C:cytosol"/>
    <property type="evidence" value="ECO:0007669"/>
    <property type="project" value="TreeGrafter"/>
</dbReference>
<dbReference type="EMBL" id="QLMC01000003">
    <property type="protein sequence ID" value="RAJ97562.1"/>
    <property type="molecule type" value="Genomic_DNA"/>
</dbReference>
<gene>
    <name evidence="1" type="ORF">LX87_02464</name>
</gene>
<dbReference type="InterPro" id="IPR050155">
    <property type="entry name" value="HAD-like_hydrolase_sf"/>
</dbReference>
<dbReference type="GO" id="GO:0008967">
    <property type="term" value="F:phosphoglycolate phosphatase activity"/>
    <property type="evidence" value="ECO:0007669"/>
    <property type="project" value="TreeGrafter"/>
</dbReference>
<evidence type="ECO:0000313" key="2">
    <source>
        <dbReference type="Proteomes" id="UP000248790"/>
    </source>
</evidence>
<dbReference type="Proteomes" id="UP000248790">
    <property type="component" value="Unassembled WGS sequence"/>
</dbReference>
<organism evidence="1 2">
    <name type="scientific">Larkinella arboricola</name>
    <dbReference type="NCBI Taxonomy" id="643671"/>
    <lineage>
        <taxon>Bacteria</taxon>
        <taxon>Pseudomonadati</taxon>
        <taxon>Bacteroidota</taxon>
        <taxon>Cytophagia</taxon>
        <taxon>Cytophagales</taxon>
        <taxon>Spirosomataceae</taxon>
        <taxon>Larkinella</taxon>
    </lineage>
</organism>
<dbReference type="OrthoDB" id="5504491at2"/>